<dbReference type="Proteomes" id="UP001558850">
    <property type="component" value="Unassembled WGS sequence"/>
</dbReference>
<evidence type="ECO:0000313" key="1">
    <source>
        <dbReference type="EMBL" id="MEX3931246.1"/>
    </source>
</evidence>
<protein>
    <submittedName>
        <fullName evidence="1">Glycosyltransferase family 4 protein</fullName>
        <ecNumber evidence="1">2.4.-.-</ecNumber>
    </submittedName>
</protein>
<evidence type="ECO:0000313" key="2">
    <source>
        <dbReference type="Proteomes" id="UP001558850"/>
    </source>
</evidence>
<gene>
    <name evidence="1" type="ORF">AB4Y32_05395</name>
</gene>
<proteinExistence type="predicted"/>
<organism evidence="1 2">
    <name type="scientific">Paraburkholderia phymatum</name>
    <dbReference type="NCBI Taxonomy" id="148447"/>
    <lineage>
        <taxon>Bacteria</taxon>
        <taxon>Pseudomonadati</taxon>
        <taxon>Pseudomonadota</taxon>
        <taxon>Betaproteobacteria</taxon>
        <taxon>Burkholderiales</taxon>
        <taxon>Burkholderiaceae</taxon>
        <taxon>Paraburkholderia</taxon>
    </lineage>
</organism>
<keyword evidence="2" id="KW-1185">Reference proteome</keyword>
<dbReference type="EC" id="2.4.-.-" evidence="1"/>
<sequence>MKIALVSTFVPFVKGGARNIVEWLEYVLRNEGHQVEVIYLPEVDSPATLYQQMAAFRWIDLSAADRVICFRPQAHLIQHHHKILWFIHHVRAFYDLWDNDLYRGCPNDENHRGFRKALHETDTAAISEAKRVFTNSKVVSARLKRFNNVDSEVLYPPVFQSERFFCRHYNDEIVYVCRVEHHKRQHLLINAIALTKTNVRLRICGSSFDSGYPNELRRQIAALGVEHKVRLDDRWISEEEKVDILADCLAVAYLPEDEDSYGYPSVEGSHASKAIITTSDSGGVLELVVDGVNGFIAEPNPQALASTMDKLFSDRQMARTMGESARNRLDEIKISWSHVLERLLA</sequence>
<reference evidence="1" key="1">
    <citation type="submission" date="2024-07" db="EMBL/GenBank/DDBJ databases">
        <title>A survey of Mimosa microsymbionts across Brazilian biomes reveals a high diversity of Paraburkholderia nodulating endemic species, but also that Cupriavidus is common as a symbiont of widespread species.</title>
        <authorList>
            <person name="Rouws L."/>
            <person name="Barauna A."/>
            <person name="Beukes C."/>
            <person name="Rouws J.R.C."/>
            <person name="De Faria S.M."/>
            <person name="Gross E."/>
            <person name="Bueno Dos Reis Junior F."/>
            <person name="Simon M.F."/>
            <person name="Maluk M."/>
            <person name="Odee D.W."/>
            <person name="Kenicer G."/>
            <person name="Young J.P.W."/>
            <person name="Reis V.M."/>
            <person name="Zilli J."/>
            <person name="James E.K."/>
        </authorList>
    </citation>
    <scope>NUCLEOTIDE SEQUENCE</scope>
    <source>
        <strain evidence="1">EG181B</strain>
    </source>
</reference>
<keyword evidence="1" id="KW-0808">Transferase</keyword>
<keyword evidence="1" id="KW-0328">Glycosyltransferase</keyword>
<comment type="caution">
    <text evidence="1">The sequence shown here is derived from an EMBL/GenBank/DDBJ whole genome shotgun (WGS) entry which is preliminary data.</text>
</comment>
<dbReference type="EMBL" id="JBFRCH010000002">
    <property type="protein sequence ID" value="MEX3931246.1"/>
    <property type="molecule type" value="Genomic_DNA"/>
</dbReference>
<name>A0ACC6TUY8_9BURK</name>
<accession>A0ACC6TUY8</accession>